<protein>
    <submittedName>
        <fullName evidence="7">LptF/LptG family permease</fullName>
    </submittedName>
</protein>
<dbReference type="GO" id="GO:0043190">
    <property type="term" value="C:ATP-binding cassette (ABC) transporter complex"/>
    <property type="evidence" value="ECO:0007669"/>
    <property type="project" value="TreeGrafter"/>
</dbReference>
<keyword evidence="3 6" id="KW-0812">Transmembrane</keyword>
<dbReference type="InterPro" id="IPR005495">
    <property type="entry name" value="LptG/LptF_permease"/>
</dbReference>
<evidence type="ECO:0000256" key="5">
    <source>
        <dbReference type="ARBA" id="ARBA00023136"/>
    </source>
</evidence>
<evidence type="ECO:0000313" key="8">
    <source>
        <dbReference type="Proteomes" id="UP000748308"/>
    </source>
</evidence>
<keyword evidence="2" id="KW-1003">Cell membrane</keyword>
<feature type="transmembrane region" description="Helical" evidence="6">
    <location>
        <begin position="58"/>
        <end position="79"/>
    </location>
</feature>
<evidence type="ECO:0000256" key="1">
    <source>
        <dbReference type="ARBA" id="ARBA00004651"/>
    </source>
</evidence>
<reference evidence="7" key="1">
    <citation type="submission" date="2019-03" db="EMBL/GenBank/DDBJ databases">
        <title>Lake Tanganyika Metagenome-Assembled Genomes (MAGs).</title>
        <authorList>
            <person name="Tran P."/>
        </authorList>
    </citation>
    <scope>NUCLEOTIDE SEQUENCE</scope>
    <source>
        <strain evidence="7">M_DeepCast_400m_m2_100</strain>
    </source>
</reference>
<evidence type="ECO:0000256" key="3">
    <source>
        <dbReference type="ARBA" id="ARBA00022692"/>
    </source>
</evidence>
<dbReference type="PANTHER" id="PTHR33529">
    <property type="entry name" value="SLR0882 PROTEIN-RELATED"/>
    <property type="match status" value="1"/>
</dbReference>
<dbReference type="Proteomes" id="UP000748308">
    <property type="component" value="Unassembled WGS sequence"/>
</dbReference>
<feature type="transmembrane region" description="Helical" evidence="6">
    <location>
        <begin position="285"/>
        <end position="303"/>
    </location>
</feature>
<dbReference type="AlphaFoldDB" id="A0A938BMN0"/>
<name>A0A938BMN0_UNCEI</name>
<evidence type="ECO:0000256" key="2">
    <source>
        <dbReference type="ARBA" id="ARBA00022475"/>
    </source>
</evidence>
<keyword evidence="4 6" id="KW-1133">Transmembrane helix</keyword>
<comment type="subcellular location">
    <subcellularLocation>
        <location evidence="1">Cell membrane</location>
        <topology evidence="1">Multi-pass membrane protein</topology>
    </subcellularLocation>
</comment>
<dbReference type="Pfam" id="PF03739">
    <property type="entry name" value="LptF_LptG"/>
    <property type="match status" value="1"/>
</dbReference>
<feature type="transmembrane region" description="Helical" evidence="6">
    <location>
        <begin position="310"/>
        <end position="332"/>
    </location>
</feature>
<evidence type="ECO:0000256" key="6">
    <source>
        <dbReference type="SAM" id="Phobius"/>
    </source>
</evidence>
<sequence>MIPILDRHVLREFLLHLLLGLCTFVGIYLIVDLFEKIDTFVDYQAQTAPIVEYYLNSLPLIVVQVLPIAMLLAAILSLGHLRRGNEIAAMQSCGRSPLRITLPLLAAGVLVSAAAFTVGEGLVPDAYRRQQEALDGRIKKRRPESALGRSDVHYMGRGGRVFVARQFEAATPSLIEVSVQRFEEEEEGGRQRLVRRIDAAGARWAPEGQLEFQHGRLRVFSGGRESGAAFTRYGDSRMEEQADEFANIVSDPFQMSRRQLRDYIGRIREGGARVNQYEVDYHLRAAFPAANLVMVLLGSCLTLRILRGGVALGFGISLMLGFAYYGCLRIGQALGYTGNLSPPLAAWLGNIAFGLIGILLFWRVNR</sequence>
<evidence type="ECO:0000256" key="4">
    <source>
        <dbReference type="ARBA" id="ARBA00022989"/>
    </source>
</evidence>
<dbReference type="EMBL" id="VGIY01000286">
    <property type="protein sequence ID" value="MBM3318194.1"/>
    <property type="molecule type" value="Genomic_DNA"/>
</dbReference>
<organism evidence="7 8">
    <name type="scientific">Eiseniibacteriota bacterium</name>
    <dbReference type="NCBI Taxonomy" id="2212470"/>
    <lineage>
        <taxon>Bacteria</taxon>
        <taxon>Candidatus Eiseniibacteriota</taxon>
    </lineage>
</organism>
<feature type="transmembrane region" description="Helical" evidence="6">
    <location>
        <begin position="344"/>
        <end position="362"/>
    </location>
</feature>
<feature type="transmembrane region" description="Helical" evidence="6">
    <location>
        <begin position="12"/>
        <end position="31"/>
    </location>
</feature>
<proteinExistence type="predicted"/>
<keyword evidence="5 6" id="KW-0472">Membrane</keyword>
<evidence type="ECO:0000313" key="7">
    <source>
        <dbReference type="EMBL" id="MBM3318194.1"/>
    </source>
</evidence>
<feature type="transmembrane region" description="Helical" evidence="6">
    <location>
        <begin position="100"/>
        <end position="119"/>
    </location>
</feature>
<comment type="caution">
    <text evidence="7">The sequence shown here is derived from an EMBL/GenBank/DDBJ whole genome shotgun (WGS) entry which is preliminary data.</text>
</comment>
<gene>
    <name evidence="7" type="ORF">FJY75_10140</name>
</gene>
<dbReference type="PANTHER" id="PTHR33529:SF6">
    <property type="entry name" value="YJGP_YJGQ FAMILY PERMEASE"/>
    <property type="match status" value="1"/>
</dbReference>
<accession>A0A938BMN0</accession>
<dbReference type="GO" id="GO:0015920">
    <property type="term" value="P:lipopolysaccharide transport"/>
    <property type="evidence" value="ECO:0007669"/>
    <property type="project" value="TreeGrafter"/>
</dbReference>